<protein>
    <submittedName>
        <fullName evidence="1">Uncharacterized protein</fullName>
    </submittedName>
</protein>
<name>A0A0F9D2B2_9ZZZZ</name>
<comment type="caution">
    <text evidence="1">The sequence shown here is derived from an EMBL/GenBank/DDBJ whole genome shotgun (WGS) entry which is preliminary data.</text>
</comment>
<accession>A0A0F9D2B2</accession>
<organism evidence="1">
    <name type="scientific">marine sediment metagenome</name>
    <dbReference type="NCBI Taxonomy" id="412755"/>
    <lineage>
        <taxon>unclassified sequences</taxon>
        <taxon>metagenomes</taxon>
        <taxon>ecological metagenomes</taxon>
    </lineage>
</organism>
<proteinExistence type="predicted"/>
<reference evidence="1" key="1">
    <citation type="journal article" date="2015" name="Nature">
        <title>Complex archaea that bridge the gap between prokaryotes and eukaryotes.</title>
        <authorList>
            <person name="Spang A."/>
            <person name="Saw J.H."/>
            <person name="Jorgensen S.L."/>
            <person name="Zaremba-Niedzwiedzka K."/>
            <person name="Martijn J."/>
            <person name="Lind A.E."/>
            <person name="van Eijk R."/>
            <person name="Schleper C."/>
            <person name="Guy L."/>
            <person name="Ettema T.J."/>
        </authorList>
    </citation>
    <scope>NUCLEOTIDE SEQUENCE</scope>
</reference>
<gene>
    <name evidence="1" type="ORF">LCGC14_2331040</name>
</gene>
<dbReference type="AlphaFoldDB" id="A0A0F9D2B2"/>
<evidence type="ECO:0000313" key="1">
    <source>
        <dbReference type="EMBL" id="KKL47886.1"/>
    </source>
</evidence>
<sequence>SEEPEITDLNTTYRPNNLQKQLKLAWNECIDDLIQKPTLLVVNGEPCDGGNKKGLGQQSWTTNFNDQLTDSGICLKEKPYQYLLFVRGSGYHVTVDGTNFEEMSVWINTHLNM</sequence>
<feature type="non-terminal residue" evidence="1">
    <location>
        <position position="1"/>
    </location>
</feature>
<dbReference type="EMBL" id="LAZR01033508">
    <property type="protein sequence ID" value="KKL47886.1"/>
    <property type="molecule type" value="Genomic_DNA"/>
</dbReference>